<feature type="domain" description="Bacterial bifunctional deaminase-reductase C-terminal" evidence="4">
    <location>
        <begin position="55"/>
        <end position="276"/>
    </location>
</feature>
<proteinExistence type="predicted"/>
<dbReference type="PANTHER" id="PTHR38011:SF7">
    <property type="entry name" value="2,5-DIAMINO-6-RIBOSYLAMINO-4(3H)-PYRIMIDINONE 5'-PHOSPHATE REDUCTASE"/>
    <property type="match status" value="1"/>
</dbReference>
<dbReference type="PANTHER" id="PTHR38011">
    <property type="entry name" value="DIHYDROFOLATE REDUCTASE FAMILY PROTEIN (AFU_ORTHOLOGUE AFUA_8G06820)"/>
    <property type="match status" value="1"/>
</dbReference>
<evidence type="ECO:0000256" key="3">
    <source>
        <dbReference type="ARBA" id="ARBA00023002"/>
    </source>
</evidence>
<accession>A0A329QML8</accession>
<evidence type="ECO:0000313" key="6">
    <source>
        <dbReference type="Proteomes" id="UP000250642"/>
    </source>
</evidence>
<reference evidence="5 6" key="1">
    <citation type="submission" date="2018-04" db="EMBL/GenBank/DDBJ databases">
        <title>Paenibacillus taichungensis Genome sequencing and assembly.</title>
        <authorList>
            <person name="Xu J."/>
            <person name="Rensing C."/>
            <person name="Mazhar H.S."/>
        </authorList>
    </citation>
    <scope>NUCLEOTIDE SEQUENCE [LARGE SCALE GENOMIC DNA]</scope>
    <source>
        <strain evidence="5 6">NC1</strain>
    </source>
</reference>
<evidence type="ECO:0000313" key="5">
    <source>
        <dbReference type="EMBL" id="RAW13473.1"/>
    </source>
</evidence>
<protein>
    <submittedName>
        <fullName evidence="5">Pyrimidine reductase</fullName>
    </submittedName>
</protein>
<name>A0A329QML8_9BACL</name>
<dbReference type="Pfam" id="PF01872">
    <property type="entry name" value="RibD_C"/>
    <property type="match status" value="1"/>
</dbReference>
<dbReference type="Gene3D" id="3.40.430.10">
    <property type="entry name" value="Dihydrofolate Reductase, subunit A"/>
    <property type="match status" value="1"/>
</dbReference>
<gene>
    <name evidence="5" type="ORF">DC345_19160</name>
</gene>
<dbReference type="InterPro" id="IPR024072">
    <property type="entry name" value="DHFR-like_dom_sf"/>
</dbReference>
<dbReference type="GO" id="GO:0009231">
    <property type="term" value="P:riboflavin biosynthetic process"/>
    <property type="evidence" value="ECO:0007669"/>
    <property type="project" value="InterPro"/>
</dbReference>
<keyword evidence="3" id="KW-0560">Oxidoreductase</keyword>
<comment type="pathway">
    <text evidence="1">Cofactor biosynthesis; riboflavin biosynthesis.</text>
</comment>
<dbReference type="InterPro" id="IPR002734">
    <property type="entry name" value="RibDG_C"/>
</dbReference>
<evidence type="ECO:0000256" key="2">
    <source>
        <dbReference type="ARBA" id="ARBA00022857"/>
    </source>
</evidence>
<organism evidence="5 6">
    <name type="scientific">Paenibacillus taichungensis</name>
    <dbReference type="NCBI Taxonomy" id="484184"/>
    <lineage>
        <taxon>Bacteria</taxon>
        <taxon>Bacillati</taxon>
        <taxon>Bacillota</taxon>
        <taxon>Bacilli</taxon>
        <taxon>Bacillales</taxon>
        <taxon>Paenibacillaceae</taxon>
        <taxon>Paenibacillus</taxon>
    </lineage>
</organism>
<evidence type="ECO:0000256" key="1">
    <source>
        <dbReference type="ARBA" id="ARBA00005104"/>
    </source>
</evidence>
<evidence type="ECO:0000259" key="4">
    <source>
        <dbReference type="Pfam" id="PF01872"/>
    </source>
</evidence>
<dbReference type="AlphaFoldDB" id="A0A329QML8"/>
<dbReference type="EMBL" id="QEVW01000012">
    <property type="protein sequence ID" value="RAW13473.1"/>
    <property type="molecule type" value="Genomic_DNA"/>
</dbReference>
<keyword evidence="2" id="KW-0521">NADP</keyword>
<dbReference type="InterPro" id="IPR050765">
    <property type="entry name" value="Riboflavin_Biosynth_HTPR"/>
</dbReference>
<dbReference type="SUPFAM" id="SSF53597">
    <property type="entry name" value="Dihydrofolate reductase-like"/>
    <property type="match status" value="1"/>
</dbReference>
<dbReference type="Proteomes" id="UP000250642">
    <property type="component" value="Unassembled WGS sequence"/>
</dbReference>
<comment type="caution">
    <text evidence="5">The sequence shown here is derived from an EMBL/GenBank/DDBJ whole genome shotgun (WGS) entry which is preliminary data.</text>
</comment>
<dbReference type="GO" id="GO:0008703">
    <property type="term" value="F:5-amino-6-(5-phosphoribosylamino)uracil reductase activity"/>
    <property type="evidence" value="ECO:0007669"/>
    <property type="project" value="InterPro"/>
</dbReference>
<sequence length="294" mass="33669">MNPTIDYTILPYIIIDRCSLLYECKFNSHISVTTVMDDIHFIPFMSKGDAAMDRPYMICHMLSSLDGKIIGDFLEDDQSAYFIHEYERIHDRYECNAWMCGRITMQEHFAHEYIPPFNQDKLSPIPRTDYIAQRDIETYAIAVDPHGKLAWNHNYISEENGNRTTDHIIEVLTEEVPDAYLAYLQELGISYIFGGTKELNVVTVVKKLKALFSIDRVLLEGGGVLNGSFLNEGLIDELSLLFVPFAEASSPALTMFEKGSSCKETSPVHFELIRVEQMEHNGLWMTYRVEGNSK</sequence>